<feature type="chain" id="PRO_5037196762" description="GH26 domain-containing protein" evidence="5">
    <location>
        <begin position="38"/>
        <end position="353"/>
    </location>
</feature>
<gene>
    <name evidence="7" type="ORF">GCM10011380_31860</name>
</gene>
<evidence type="ECO:0000313" key="8">
    <source>
        <dbReference type="Proteomes" id="UP000623067"/>
    </source>
</evidence>
<dbReference type="PROSITE" id="PS51764">
    <property type="entry name" value="GH26"/>
    <property type="match status" value="1"/>
</dbReference>
<evidence type="ECO:0000256" key="5">
    <source>
        <dbReference type="SAM" id="SignalP"/>
    </source>
</evidence>
<accession>A0A916WXG7</accession>
<evidence type="ECO:0000313" key="7">
    <source>
        <dbReference type="EMBL" id="GGB40044.1"/>
    </source>
</evidence>
<reference evidence="7" key="1">
    <citation type="journal article" date="2014" name="Int. J. Syst. Evol. Microbiol.">
        <title>Complete genome sequence of Corynebacterium casei LMG S-19264T (=DSM 44701T), isolated from a smear-ripened cheese.</title>
        <authorList>
            <consortium name="US DOE Joint Genome Institute (JGI-PGF)"/>
            <person name="Walter F."/>
            <person name="Albersmeier A."/>
            <person name="Kalinowski J."/>
            <person name="Ruckert C."/>
        </authorList>
    </citation>
    <scope>NUCLEOTIDE SEQUENCE</scope>
    <source>
        <strain evidence="7">CGMCC 1.15330</strain>
    </source>
</reference>
<dbReference type="PANTHER" id="PTHR40079:SF4">
    <property type="entry name" value="GH26 DOMAIN-CONTAINING PROTEIN-RELATED"/>
    <property type="match status" value="1"/>
</dbReference>
<dbReference type="AlphaFoldDB" id="A0A916WXG7"/>
<evidence type="ECO:0000259" key="6">
    <source>
        <dbReference type="PROSITE" id="PS51764"/>
    </source>
</evidence>
<evidence type="ECO:0000256" key="3">
    <source>
        <dbReference type="ARBA" id="ARBA00023295"/>
    </source>
</evidence>
<dbReference type="SUPFAM" id="SSF51445">
    <property type="entry name" value="(Trans)glycosidases"/>
    <property type="match status" value="1"/>
</dbReference>
<dbReference type="PRINTS" id="PR00739">
    <property type="entry name" value="GLHYDRLASE26"/>
</dbReference>
<evidence type="ECO:0000256" key="1">
    <source>
        <dbReference type="ARBA" id="ARBA00007754"/>
    </source>
</evidence>
<dbReference type="Pfam" id="PF02156">
    <property type="entry name" value="Glyco_hydro_26"/>
    <property type="match status" value="1"/>
</dbReference>
<keyword evidence="5" id="KW-0732">Signal</keyword>
<feature type="active site" description="Proton donor" evidence="4">
    <location>
        <position position="191"/>
    </location>
</feature>
<name>A0A916WXG7_9SPHN</name>
<keyword evidence="3 4" id="KW-0326">Glycosidase</keyword>
<dbReference type="GO" id="GO:0006080">
    <property type="term" value="P:substituted mannan metabolic process"/>
    <property type="evidence" value="ECO:0007669"/>
    <property type="project" value="InterPro"/>
</dbReference>
<protein>
    <recommendedName>
        <fullName evidence="6">GH26 domain-containing protein</fullName>
    </recommendedName>
</protein>
<comment type="similarity">
    <text evidence="1 4">Belongs to the glycosyl hydrolase 26 family.</text>
</comment>
<dbReference type="InterPro" id="IPR022790">
    <property type="entry name" value="GH26_dom"/>
</dbReference>
<dbReference type="InterPro" id="IPR017853">
    <property type="entry name" value="GH"/>
</dbReference>
<evidence type="ECO:0000256" key="4">
    <source>
        <dbReference type="PROSITE-ProRule" id="PRU01100"/>
    </source>
</evidence>
<dbReference type="Proteomes" id="UP000623067">
    <property type="component" value="Unassembled WGS sequence"/>
</dbReference>
<reference evidence="7" key="2">
    <citation type="submission" date="2020-09" db="EMBL/GenBank/DDBJ databases">
        <authorList>
            <person name="Sun Q."/>
            <person name="Zhou Y."/>
        </authorList>
    </citation>
    <scope>NUCLEOTIDE SEQUENCE</scope>
    <source>
        <strain evidence="7">CGMCC 1.15330</strain>
    </source>
</reference>
<dbReference type="PANTHER" id="PTHR40079">
    <property type="entry name" value="MANNAN ENDO-1,4-BETA-MANNOSIDASE E-RELATED"/>
    <property type="match status" value="1"/>
</dbReference>
<evidence type="ECO:0000256" key="2">
    <source>
        <dbReference type="ARBA" id="ARBA00022801"/>
    </source>
</evidence>
<feature type="domain" description="GH26" evidence="6">
    <location>
        <begin position="52"/>
        <end position="336"/>
    </location>
</feature>
<dbReference type="GO" id="GO:0016985">
    <property type="term" value="F:mannan endo-1,4-beta-mannosidase activity"/>
    <property type="evidence" value="ECO:0007669"/>
    <property type="project" value="InterPro"/>
</dbReference>
<feature type="signal peptide" evidence="5">
    <location>
        <begin position="1"/>
        <end position="37"/>
    </location>
</feature>
<feature type="active site" description="Nucleophile" evidence="4">
    <location>
        <position position="285"/>
    </location>
</feature>
<dbReference type="InterPro" id="IPR006311">
    <property type="entry name" value="TAT_signal"/>
</dbReference>
<comment type="caution">
    <text evidence="7">The sequence shown here is derived from an EMBL/GenBank/DDBJ whole genome shotgun (WGS) entry which is preliminary data.</text>
</comment>
<proteinExistence type="inferred from homology"/>
<keyword evidence="8" id="KW-1185">Reference proteome</keyword>
<keyword evidence="2 4" id="KW-0378">Hydrolase</keyword>
<dbReference type="Gene3D" id="3.20.20.80">
    <property type="entry name" value="Glycosidases"/>
    <property type="match status" value="1"/>
</dbReference>
<sequence>MMTGERSMAGSGAAAWTRRQALAAAAACSLTPAAALAGPDPSRRLAVPQASAAARALYAWLWSQYGRRTLTGQQENPGPPRDELAYIARVTGRQPALLGLDYIHPADWTGVRERALDWHRRGGVVTLCWHWGVPTIGTGYENSKRDFDVDAALREGTAENRAMVEQMDAVAGELAWLRDHGVPVLWRPYHEFSGDWFWWGKHGPDAFRALWTTMFTRFTVRHRLDNLIWVLGWAGQNVDPRYYPGRETVDIAGADIYAADHGNLAPMFAAVKRIVGGTVPICLHENGPIPDPATLGPDSEWLWFMTWHTRWLTGGNQNTPETLRAAYNAPRYLTLDAVADRPGSGRRGARTGR</sequence>
<dbReference type="PROSITE" id="PS51318">
    <property type="entry name" value="TAT"/>
    <property type="match status" value="1"/>
</dbReference>
<dbReference type="InterPro" id="IPR000805">
    <property type="entry name" value="Glyco_hydro_26"/>
</dbReference>
<organism evidence="7 8">
    <name type="scientific">Sphingomonas metalli</name>
    <dbReference type="NCBI Taxonomy" id="1779358"/>
    <lineage>
        <taxon>Bacteria</taxon>
        <taxon>Pseudomonadati</taxon>
        <taxon>Pseudomonadota</taxon>
        <taxon>Alphaproteobacteria</taxon>
        <taxon>Sphingomonadales</taxon>
        <taxon>Sphingomonadaceae</taxon>
        <taxon>Sphingomonas</taxon>
    </lineage>
</organism>
<dbReference type="EMBL" id="BMIH01000005">
    <property type="protein sequence ID" value="GGB40044.1"/>
    <property type="molecule type" value="Genomic_DNA"/>
</dbReference>